<comment type="caution">
    <text evidence="2">The sequence shown here is derived from an EMBL/GenBank/DDBJ whole genome shotgun (WGS) entry which is preliminary data.</text>
</comment>
<feature type="compositionally biased region" description="Acidic residues" evidence="1">
    <location>
        <begin position="627"/>
        <end position="644"/>
    </location>
</feature>
<keyword evidence="3" id="KW-1185">Reference proteome</keyword>
<dbReference type="GeneID" id="19208747"/>
<gene>
    <name evidence="2" type="ORF">CONPUDRAFT_69601</name>
</gene>
<sequence>MAPRQSVDSSSSSYTMTLVDDGIISNYLVRWKAAHDTRDKAAQRRIVTDATKSIVSDMNKELSADDMQGIENIVLATLRAWATKKDNGNNPWNAYKVIDHEYHDEIVAEINEHWISSNPDGSSPSAGTDHWLGLWGQARGIVAQRLKEAGEWDTLVVTAARWNALGAPSLLQSKRVPALSLENFDTKWAPELTGTMNFWLRYFGLTFSGVFAHKDKHGIVTCGLTDSFVTGAPTFADYLGEKKVQSLLKDFSDFVEQGKRSSDADEEDGGGSSRKGSRRKQKPTVKLAPNGYPIIPDWEGTNAKTAHTYVREVMKAALQYDLPIKKQKSTVPWGELSTTPDTFISSEYLPGPGWGSFLEASHMSQDSCWELLKLWRCRQVVLGVDAAFRFRRSVIEDKGGQPARRKSLLLPARRLPAGYDINKVAQQSSNKQKQTAVPQAASSAAARPGHPSPSVPALPTTSRSPVTAVAPIASNKSQTDAMVTLGNTTRTAASQTSPPPRPLLKWRPKVAKQNLVLSDGDVETSTHDVEFQHFHIHCMGDLCSDYESAVIQDAIDQSDERHSNVTSSTTNLVNFVMSWGKRRRTSVSSRRYSGAESSNDEDQARTPLQRRHRTSSPPPAISHYDCSDIDSVEADEEMDDGTRD</sequence>
<dbReference type="AlphaFoldDB" id="A0A5M3N9D5"/>
<evidence type="ECO:0000256" key="1">
    <source>
        <dbReference type="SAM" id="MobiDB-lite"/>
    </source>
</evidence>
<reference evidence="3" key="1">
    <citation type="journal article" date="2012" name="Science">
        <title>The Paleozoic origin of enzymatic lignin decomposition reconstructed from 31 fungal genomes.</title>
        <authorList>
            <person name="Floudas D."/>
            <person name="Binder M."/>
            <person name="Riley R."/>
            <person name="Barry K."/>
            <person name="Blanchette R.A."/>
            <person name="Henrissat B."/>
            <person name="Martinez A.T."/>
            <person name="Otillar R."/>
            <person name="Spatafora J.W."/>
            <person name="Yadav J.S."/>
            <person name="Aerts A."/>
            <person name="Benoit I."/>
            <person name="Boyd A."/>
            <person name="Carlson A."/>
            <person name="Copeland A."/>
            <person name="Coutinho P.M."/>
            <person name="de Vries R.P."/>
            <person name="Ferreira P."/>
            <person name="Findley K."/>
            <person name="Foster B."/>
            <person name="Gaskell J."/>
            <person name="Glotzer D."/>
            <person name="Gorecki P."/>
            <person name="Heitman J."/>
            <person name="Hesse C."/>
            <person name="Hori C."/>
            <person name="Igarashi K."/>
            <person name="Jurgens J.A."/>
            <person name="Kallen N."/>
            <person name="Kersten P."/>
            <person name="Kohler A."/>
            <person name="Kuees U."/>
            <person name="Kumar T.K.A."/>
            <person name="Kuo A."/>
            <person name="LaButti K."/>
            <person name="Larrondo L.F."/>
            <person name="Lindquist E."/>
            <person name="Ling A."/>
            <person name="Lombard V."/>
            <person name="Lucas S."/>
            <person name="Lundell T."/>
            <person name="Martin R."/>
            <person name="McLaughlin D.J."/>
            <person name="Morgenstern I."/>
            <person name="Morin E."/>
            <person name="Murat C."/>
            <person name="Nagy L.G."/>
            <person name="Nolan M."/>
            <person name="Ohm R.A."/>
            <person name="Patyshakuliyeva A."/>
            <person name="Rokas A."/>
            <person name="Ruiz-Duenas F.J."/>
            <person name="Sabat G."/>
            <person name="Salamov A."/>
            <person name="Samejima M."/>
            <person name="Schmutz J."/>
            <person name="Slot J.C."/>
            <person name="St John F."/>
            <person name="Stenlid J."/>
            <person name="Sun H."/>
            <person name="Sun S."/>
            <person name="Syed K."/>
            <person name="Tsang A."/>
            <person name="Wiebenga A."/>
            <person name="Young D."/>
            <person name="Pisabarro A."/>
            <person name="Eastwood D.C."/>
            <person name="Martin F."/>
            <person name="Cullen D."/>
            <person name="Grigoriev I.V."/>
            <person name="Hibbett D.S."/>
        </authorList>
    </citation>
    <scope>NUCLEOTIDE SEQUENCE [LARGE SCALE GENOMIC DNA]</scope>
    <source>
        <strain evidence="3">RWD-64-598 SS2</strain>
    </source>
</reference>
<proteinExistence type="predicted"/>
<dbReference type="RefSeq" id="XP_007762717.1">
    <property type="nucleotide sequence ID" value="XM_007764527.1"/>
</dbReference>
<feature type="compositionally biased region" description="Low complexity" evidence="1">
    <location>
        <begin position="436"/>
        <end position="449"/>
    </location>
</feature>
<feature type="region of interest" description="Disordered" evidence="1">
    <location>
        <begin position="258"/>
        <end position="288"/>
    </location>
</feature>
<dbReference type="Proteomes" id="UP000053558">
    <property type="component" value="Unassembled WGS sequence"/>
</dbReference>
<organism evidence="2 3">
    <name type="scientific">Coniophora puteana (strain RWD-64-598)</name>
    <name type="common">Brown rot fungus</name>
    <dbReference type="NCBI Taxonomy" id="741705"/>
    <lineage>
        <taxon>Eukaryota</taxon>
        <taxon>Fungi</taxon>
        <taxon>Dikarya</taxon>
        <taxon>Basidiomycota</taxon>
        <taxon>Agaricomycotina</taxon>
        <taxon>Agaricomycetes</taxon>
        <taxon>Agaricomycetidae</taxon>
        <taxon>Boletales</taxon>
        <taxon>Coniophorineae</taxon>
        <taxon>Coniophoraceae</taxon>
        <taxon>Coniophora</taxon>
    </lineage>
</organism>
<name>A0A5M3N9D5_CONPW</name>
<evidence type="ECO:0000313" key="3">
    <source>
        <dbReference type="Proteomes" id="UP000053558"/>
    </source>
</evidence>
<feature type="region of interest" description="Disordered" evidence="1">
    <location>
        <begin position="426"/>
        <end position="465"/>
    </location>
</feature>
<protein>
    <submittedName>
        <fullName evidence="2">Uncharacterized protein</fullName>
    </submittedName>
</protein>
<accession>A0A5M3N9D5</accession>
<feature type="region of interest" description="Disordered" evidence="1">
    <location>
        <begin position="586"/>
        <end position="644"/>
    </location>
</feature>
<evidence type="ECO:0000313" key="2">
    <source>
        <dbReference type="EMBL" id="EIW87375.1"/>
    </source>
</evidence>
<dbReference type="EMBL" id="JH711573">
    <property type="protein sequence ID" value="EIW87375.1"/>
    <property type="molecule type" value="Genomic_DNA"/>
</dbReference>
<dbReference type="KEGG" id="cput:CONPUDRAFT_69601"/>
<feature type="compositionally biased region" description="Polar residues" evidence="1">
    <location>
        <begin position="426"/>
        <end position="435"/>
    </location>
</feature>